<sequence>MPTAENDKTGIDVDRFATAMQKPNFDAELFFPLDRSAWVGDHYQLNESARKKVVKNSGVRFQDTTSEDDSSRPREQVQWDMSHVVSSLMQLRSSPGMESVVVSRDCVRSRDKNKVDRIKFGLTCDDAFVDESTAAKATHANFIKVIHKSGFRVEHPKQFDPATGMNGLLAWAKELSLKKKWRPPWWWYFIPLLFLLLWLRGCDSGGEFIGIPVETKSLVIIIDQSSSMDPYMQQVRDEAKQLLSRWENTYTSHYINVIAYNDNATSALGDLQVVDQKTADRLNGFLDTLQMSGGTKLESAIDVASEEIARHDRPVTAIVLTDGEDNSIGSMLQQIQTVKDKFNGVDVTVKTCTPRLFNGGDPTPVTPAENGLKDFATQFGGSFGSEGGTP</sequence>
<dbReference type="Gene3D" id="3.40.50.410">
    <property type="entry name" value="von Willebrand factor, type A domain"/>
    <property type="match status" value="1"/>
</dbReference>
<dbReference type="SMART" id="SM00327">
    <property type="entry name" value="VWA"/>
    <property type="match status" value="1"/>
</dbReference>
<dbReference type="SUPFAM" id="SSF53300">
    <property type="entry name" value="vWA-like"/>
    <property type="match status" value="1"/>
</dbReference>
<protein>
    <submittedName>
        <fullName evidence="2">von Willebrand factor type A domain protein</fullName>
    </submittedName>
</protein>
<keyword evidence="3" id="KW-1185">Reference proteome</keyword>
<dbReference type="EMBL" id="VRLW01000001">
    <property type="protein sequence ID" value="KAA1257971.1"/>
    <property type="molecule type" value="Genomic_DNA"/>
</dbReference>
<name>A0A5B1CCL0_9BACT</name>
<reference evidence="2 3" key="1">
    <citation type="submission" date="2019-08" db="EMBL/GenBank/DDBJ databases">
        <title>Deep-cultivation of Planctomycetes and their phenomic and genomic characterization uncovers novel biology.</title>
        <authorList>
            <person name="Wiegand S."/>
            <person name="Jogler M."/>
            <person name="Boedeker C."/>
            <person name="Pinto D."/>
            <person name="Vollmers J."/>
            <person name="Rivas-Marin E."/>
            <person name="Kohn T."/>
            <person name="Peeters S.H."/>
            <person name="Heuer A."/>
            <person name="Rast P."/>
            <person name="Oberbeckmann S."/>
            <person name="Bunk B."/>
            <person name="Jeske O."/>
            <person name="Meyerdierks A."/>
            <person name="Storesund J.E."/>
            <person name="Kallscheuer N."/>
            <person name="Luecker S."/>
            <person name="Lage O.M."/>
            <person name="Pohl T."/>
            <person name="Merkel B.J."/>
            <person name="Hornburger P."/>
            <person name="Mueller R.-W."/>
            <person name="Bruemmer F."/>
            <person name="Labrenz M."/>
            <person name="Spormann A.M."/>
            <person name="Op Den Camp H."/>
            <person name="Overmann J."/>
            <person name="Amann R."/>
            <person name="Jetten M.S.M."/>
            <person name="Mascher T."/>
            <person name="Medema M.H."/>
            <person name="Devos D.P."/>
            <person name="Kaster A.-K."/>
            <person name="Ovreas L."/>
            <person name="Rohde M."/>
            <person name="Galperin M.Y."/>
            <person name="Jogler C."/>
        </authorList>
    </citation>
    <scope>NUCLEOTIDE SEQUENCE [LARGE SCALE GENOMIC DNA]</scope>
    <source>
        <strain evidence="2 3">LF1</strain>
    </source>
</reference>
<dbReference type="Pfam" id="PF00092">
    <property type="entry name" value="VWA"/>
    <property type="match status" value="1"/>
</dbReference>
<gene>
    <name evidence="2" type="ORF">LF1_04620</name>
</gene>
<comment type="caution">
    <text evidence="2">The sequence shown here is derived from an EMBL/GenBank/DDBJ whole genome shotgun (WGS) entry which is preliminary data.</text>
</comment>
<dbReference type="CDD" id="cd00198">
    <property type="entry name" value="vWFA"/>
    <property type="match status" value="1"/>
</dbReference>
<dbReference type="InterPro" id="IPR036465">
    <property type="entry name" value="vWFA_dom_sf"/>
</dbReference>
<evidence type="ECO:0000259" key="1">
    <source>
        <dbReference type="PROSITE" id="PS50234"/>
    </source>
</evidence>
<accession>A0A5B1CCL0</accession>
<dbReference type="InterPro" id="IPR002035">
    <property type="entry name" value="VWF_A"/>
</dbReference>
<dbReference type="PROSITE" id="PS50234">
    <property type="entry name" value="VWFA"/>
    <property type="match status" value="1"/>
</dbReference>
<evidence type="ECO:0000313" key="2">
    <source>
        <dbReference type="EMBL" id="KAA1257971.1"/>
    </source>
</evidence>
<evidence type="ECO:0000313" key="3">
    <source>
        <dbReference type="Proteomes" id="UP000322699"/>
    </source>
</evidence>
<feature type="domain" description="VWFA" evidence="1">
    <location>
        <begin position="217"/>
        <end position="349"/>
    </location>
</feature>
<proteinExistence type="predicted"/>
<dbReference type="RefSeq" id="WP_068260180.1">
    <property type="nucleotide sequence ID" value="NZ_LWSK01000014.1"/>
</dbReference>
<dbReference type="AlphaFoldDB" id="A0A5B1CCL0"/>
<organism evidence="2 3">
    <name type="scientific">Rubripirellula obstinata</name>
    <dbReference type="NCBI Taxonomy" id="406547"/>
    <lineage>
        <taxon>Bacteria</taxon>
        <taxon>Pseudomonadati</taxon>
        <taxon>Planctomycetota</taxon>
        <taxon>Planctomycetia</taxon>
        <taxon>Pirellulales</taxon>
        <taxon>Pirellulaceae</taxon>
        <taxon>Rubripirellula</taxon>
    </lineage>
</organism>
<dbReference type="Proteomes" id="UP000322699">
    <property type="component" value="Unassembled WGS sequence"/>
</dbReference>